<sequence>MSKGVEVYCHETEQPVLSIAEAGPQNDLKPKMSGREACAERGH</sequence>
<comment type="caution">
    <text evidence="2">The sequence shown here is derived from an EMBL/GenBank/DDBJ whole genome shotgun (WGS) entry which is preliminary data.</text>
</comment>
<proteinExistence type="predicted"/>
<dbReference type="Proteomes" id="UP001356308">
    <property type="component" value="Unassembled WGS sequence"/>
</dbReference>
<dbReference type="RefSeq" id="WP_272651331.1">
    <property type="nucleotide sequence ID" value="NZ_JAZDDG010000005.1"/>
</dbReference>
<gene>
    <name evidence="2" type="ORF">V1I91_11165</name>
</gene>
<evidence type="ECO:0000313" key="3">
    <source>
        <dbReference type="Proteomes" id="UP001356308"/>
    </source>
</evidence>
<accession>A0ABU7IUH9</accession>
<feature type="compositionally biased region" description="Basic and acidic residues" evidence="1">
    <location>
        <begin position="28"/>
        <end position="43"/>
    </location>
</feature>
<evidence type="ECO:0000256" key="1">
    <source>
        <dbReference type="SAM" id="MobiDB-lite"/>
    </source>
</evidence>
<reference evidence="2 3" key="1">
    <citation type="submission" date="2024-01" db="EMBL/GenBank/DDBJ databases">
        <title>Maribacter spp. originated from different algae showed divergent polysaccharides utilization ability.</title>
        <authorList>
            <person name="Wang H."/>
            <person name="Wu Y."/>
        </authorList>
    </citation>
    <scope>NUCLEOTIDE SEQUENCE [LARGE SCALE GENOMIC DNA]</scope>
    <source>
        <strain evidence="2 3">PR1</strain>
    </source>
</reference>
<feature type="region of interest" description="Disordered" evidence="1">
    <location>
        <begin position="21"/>
        <end position="43"/>
    </location>
</feature>
<protein>
    <submittedName>
        <fullName evidence="2">Uncharacterized protein</fullName>
    </submittedName>
</protein>
<organism evidence="2 3">
    <name type="scientific">Maribacter cobaltidurans</name>
    <dbReference type="NCBI Taxonomy" id="1178778"/>
    <lineage>
        <taxon>Bacteria</taxon>
        <taxon>Pseudomonadati</taxon>
        <taxon>Bacteroidota</taxon>
        <taxon>Flavobacteriia</taxon>
        <taxon>Flavobacteriales</taxon>
        <taxon>Flavobacteriaceae</taxon>
        <taxon>Maribacter</taxon>
    </lineage>
</organism>
<dbReference type="EMBL" id="JAZDDG010000005">
    <property type="protein sequence ID" value="MEE1976632.1"/>
    <property type="molecule type" value="Genomic_DNA"/>
</dbReference>
<name>A0ABU7IUH9_9FLAO</name>
<keyword evidence="3" id="KW-1185">Reference proteome</keyword>
<evidence type="ECO:0000313" key="2">
    <source>
        <dbReference type="EMBL" id="MEE1976632.1"/>
    </source>
</evidence>